<gene>
    <name evidence="2" type="ORF">ACFO1V_08895</name>
</gene>
<keyword evidence="3" id="KW-1185">Reference proteome</keyword>
<feature type="transmembrane region" description="Helical" evidence="1">
    <location>
        <begin position="21"/>
        <end position="45"/>
    </location>
</feature>
<dbReference type="Proteomes" id="UP001596042">
    <property type="component" value="Unassembled WGS sequence"/>
</dbReference>
<dbReference type="Pfam" id="PF19660">
    <property type="entry name" value="DUF6163"/>
    <property type="match status" value="1"/>
</dbReference>
<reference evidence="3" key="1">
    <citation type="journal article" date="2019" name="Int. J. Syst. Evol. Microbiol.">
        <title>The Global Catalogue of Microorganisms (GCM) 10K type strain sequencing project: providing services to taxonomists for standard genome sequencing and annotation.</title>
        <authorList>
            <consortium name="The Broad Institute Genomics Platform"/>
            <consortium name="The Broad Institute Genome Sequencing Center for Infectious Disease"/>
            <person name="Wu L."/>
            <person name="Ma J."/>
        </authorList>
    </citation>
    <scope>NUCLEOTIDE SEQUENCE [LARGE SCALE GENOMIC DNA]</scope>
    <source>
        <strain evidence="3">CGMCC 1.15731</strain>
    </source>
</reference>
<feature type="transmembrane region" description="Helical" evidence="1">
    <location>
        <begin position="85"/>
        <end position="102"/>
    </location>
</feature>
<keyword evidence="1" id="KW-0472">Membrane</keyword>
<dbReference type="EMBL" id="JBHSEL010000053">
    <property type="protein sequence ID" value="MFC4625336.1"/>
    <property type="molecule type" value="Genomic_DNA"/>
</dbReference>
<evidence type="ECO:0000313" key="3">
    <source>
        <dbReference type="Proteomes" id="UP001596042"/>
    </source>
</evidence>
<organism evidence="2 3">
    <name type="scientific">Daeguia caeni</name>
    <dbReference type="NCBI Taxonomy" id="439612"/>
    <lineage>
        <taxon>Bacteria</taxon>
        <taxon>Pseudomonadati</taxon>
        <taxon>Pseudomonadota</taxon>
        <taxon>Alphaproteobacteria</taxon>
        <taxon>Hyphomicrobiales</taxon>
        <taxon>Brucellaceae</taxon>
        <taxon>Daeguia</taxon>
    </lineage>
</organism>
<keyword evidence="1" id="KW-0812">Transmembrane</keyword>
<evidence type="ECO:0000256" key="1">
    <source>
        <dbReference type="SAM" id="Phobius"/>
    </source>
</evidence>
<accession>A0ABV9H8G9</accession>
<evidence type="ECO:0000313" key="2">
    <source>
        <dbReference type="EMBL" id="MFC4625336.1"/>
    </source>
</evidence>
<proteinExistence type="predicted"/>
<sequence length="144" mass="16770">MQEIALSQTNRFSDLDWAYTLFLRLLALFVLGEGVLYWVRLIGIFPGLLWRFDLMPWMWQTACVALAVLLPVAACGLWMRTPWGAILWFIAAVGEIMIYAVFDRYFEYRPFIAVFNGAAILTFMVFVILLHLERRKQMRAKALV</sequence>
<feature type="transmembrane region" description="Helical" evidence="1">
    <location>
        <begin position="57"/>
        <end position="78"/>
    </location>
</feature>
<dbReference type="RefSeq" id="WP_374829302.1">
    <property type="nucleotide sequence ID" value="NZ_JBHEEZ010000001.1"/>
</dbReference>
<keyword evidence="1" id="KW-1133">Transmembrane helix</keyword>
<feature type="transmembrane region" description="Helical" evidence="1">
    <location>
        <begin position="108"/>
        <end position="132"/>
    </location>
</feature>
<name>A0ABV9H8G9_9HYPH</name>
<dbReference type="InterPro" id="IPR046161">
    <property type="entry name" value="DUF6163"/>
</dbReference>
<comment type="caution">
    <text evidence="2">The sequence shown here is derived from an EMBL/GenBank/DDBJ whole genome shotgun (WGS) entry which is preliminary data.</text>
</comment>
<protein>
    <submittedName>
        <fullName evidence="2">DUF6163 family protein</fullName>
    </submittedName>
</protein>